<gene>
    <name evidence="6 8" type="primary">nusB</name>
    <name evidence="8" type="ORF">UH38_16885</name>
</gene>
<sequence>MPSSRTTPAREIARELALLGISQLPQSKEKIETQQIASLLQAAIRTLTTEAQDALATAAGELQRSNDRLLSSETRTTDLATARTMLAEAIETTQSAINRLGAAVQMPQWIQSTDDKPEVRTYAIQIVSTVSAKRDQIDEILKDALVDWQINRLARIDRDILRIAVAEIFFLGIPDRVAIDEAVKLAKKYSEDEGFRFINGVMRRVTDQAKVSVAPATSSDS</sequence>
<dbReference type="InterPro" id="IPR035926">
    <property type="entry name" value="NusB-like_sf"/>
</dbReference>
<dbReference type="SUPFAM" id="SSF48013">
    <property type="entry name" value="NusB-like"/>
    <property type="match status" value="1"/>
</dbReference>
<evidence type="ECO:0000256" key="6">
    <source>
        <dbReference type="HAMAP-Rule" id="MF_00073"/>
    </source>
</evidence>
<comment type="function">
    <text evidence="6">Involved in transcription antitermination. Required for transcription of ribosomal RNA (rRNA) genes. Binds specifically to the boxA antiterminator sequence of the ribosomal RNA (rrn) operons.</text>
</comment>
<accession>A0A0D8ZU10</accession>
<keyword evidence="5 6" id="KW-0804">Transcription</keyword>
<organism evidence="8 9">
    <name type="scientific">Aliterella atlantica CENA595</name>
    <dbReference type="NCBI Taxonomy" id="1618023"/>
    <lineage>
        <taxon>Bacteria</taxon>
        <taxon>Bacillati</taxon>
        <taxon>Cyanobacteriota</taxon>
        <taxon>Cyanophyceae</taxon>
        <taxon>Chroococcidiopsidales</taxon>
        <taxon>Aliterellaceae</taxon>
        <taxon>Aliterella</taxon>
    </lineage>
</organism>
<dbReference type="STRING" id="1618023.UH38_16885"/>
<dbReference type="Proteomes" id="UP000032452">
    <property type="component" value="Unassembled WGS sequence"/>
</dbReference>
<keyword evidence="3 6" id="KW-0694">RNA-binding</keyword>
<dbReference type="Pfam" id="PF01029">
    <property type="entry name" value="NusB"/>
    <property type="match status" value="1"/>
</dbReference>
<keyword evidence="4 6" id="KW-0805">Transcription regulation</keyword>
<dbReference type="Gene3D" id="1.10.940.10">
    <property type="entry name" value="NusB-like"/>
    <property type="match status" value="1"/>
</dbReference>
<dbReference type="PANTHER" id="PTHR11078">
    <property type="entry name" value="N UTILIZATION SUBSTANCE PROTEIN B-RELATED"/>
    <property type="match status" value="1"/>
</dbReference>
<evidence type="ECO:0000256" key="4">
    <source>
        <dbReference type="ARBA" id="ARBA00023015"/>
    </source>
</evidence>
<dbReference type="EMBL" id="JYON01000019">
    <property type="protein sequence ID" value="KJH70721.1"/>
    <property type="molecule type" value="Genomic_DNA"/>
</dbReference>
<evidence type="ECO:0000259" key="7">
    <source>
        <dbReference type="Pfam" id="PF01029"/>
    </source>
</evidence>
<dbReference type="RefSeq" id="WP_045055846.1">
    <property type="nucleotide sequence ID" value="NZ_CAWMDP010000006.1"/>
</dbReference>
<dbReference type="AlphaFoldDB" id="A0A0D8ZU10"/>
<comment type="similarity">
    <text evidence="1 6">Belongs to the NusB family.</text>
</comment>
<evidence type="ECO:0000256" key="5">
    <source>
        <dbReference type="ARBA" id="ARBA00023163"/>
    </source>
</evidence>
<evidence type="ECO:0000256" key="2">
    <source>
        <dbReference type="ARBA" id="ARBA00022814"/>
    </source>
</evidence>
<keyword evidence="2 6" id="KW-0889">Transcription antitermination</keyword>
<dbReference type="GO" id="GO:0005829">
    <property type="term" value="C:cytosol"/>
    <property type="evidence" value="ECO:0007669"/>
    <property type="project" value="TreeGrafter"/>
</dbReference>
<comment type="caution">
    <text evidence="8">The sequence shown here is derived from an EMBL/GenBank/DDBJ whole genome shotgun (WGS) entry which is preliminary data.</text>
</comment>
<keyword evidence="9" id="KW-1185">Reference proteome</keyword>
<reference evidence="8 9" key="1">
    <citation type="submission" date="2015-02" db="EMBL/GenBank/DDBJ databases">
        <title>Draft genome of a novel marine cyanobacterium (Chroococcales) isolated from South Atlantic Ocean.</title>
        <authorList>
            <person name="Rigonato J."/>
            <person name="Alvarenga D.O."/>
            <person name="Branco L.H."/>
            <person name="Varani A.M."/>
            <person name="Brandini F.P."/>
            <person name="Fiore M.F."/>
        </authorList>
    </citation>
    <scope>NUCLEOTIDE SEQUENCE [LARGE SCALE GENOMIC DNA]</scope>
    <source>
        <strain evidence="8 9">CENA595</strain>
    </source>
</reference>
<evidence type="ECO:0000256" key="1">
    <source>
        <dbReference type="ARBA" id="ARBA00005952"/>
    </source>
</evidence>
<dbReference type="GO" id="GO:0031564">
    <property type="term" value="P:transcription antitermination"/>
    <property type="evidence" value="ECO:0007669"/>
    <property type="project" value="UniProtKB-KW"/>
</dbReference>
<evidence type="ECO:0000256" key="3">
    <source>
        <dbReference type="ARBA" id="ARBA00022884"/>
    </source>
</evidence>
<dbReference type="GO" id="GO:0003723">
    <property type="term" value="F:RNA binding"/>
    <property type="evidence" value="ECO:0007669"/>
    <property type="project" value="UniProtKB-UniRule"/>
</dbReference>
<evidence type="ECO:0000313" key="9">
    <source>
        <dbReference type="Proteomes" id="UP000032452"/>
    </source>
</evidence>
<dbReference type="InterPro" id="IPR006027">
    <property type="entry name" value="NusB_RsmB_TIM44"/>
</dbReference>
<dbReference type="InterPro" id="IPR011605">
    <property type="entry name" value="NusB_fam"/>
</dbReference>
<name>A0A0D8ZU10_9CYAN</name>
<dbReference type="PATRIC" id="fig|1618023.3.peg.434"/>
<feature type="domain" description="NusB/RsmB/TIM44" evidence="7">
    <location>
        <begin position="83"/>
        <end position="206"/>
    </location>
</feature>
<evidence type="ECO:0000313" key="8">
    <source>
        <dbReference type="EMBL" id="KJH70721.1"/>
    </source>
</evidence>
<dbReference type="OrthoDB" id="3528057at2"/>
<dbReference type="NCBIfam" id="TIGR01951">
    <property type="entry name" value="nusB"/>
    <property type="match status" value="1"/>
</dbReference>
<dbReference type="GO" id="GO:0006353">
    <property type="term" value="P:DNA-templated transcription termination"/>
    <property type="evidence" value="ECO:0007669"/>
    <property type="project" value="UniProtKB-UniRule"/>
</dbReference>
<protein>
    <recommendedName>
        <fullName evidence="6">Transcription antitermination protein NusB</fullName>
    </recommendedName>
    <alternativeName>
        <fullName evidence="6">Antitermination factor NusB</fullName>
    </alternativeName>
</protein>
<proteinExistence type="inferred from homology"/>
<dbReference type="HAMAP" id="MF_00073">
    <property type="entry name" value="NusB"/>
    <property type="match status" value="1"/>
</dbReference>
<dbReference type="PANTHER" id="PTHR11078:SF3">
    <property type="entry name" value="ANTITERMINATION NUSB DOMAIN-CONTAINING PROTEIN"/>
    <property type="match status" value="1"/>
</dbReference>